<gene>
    <name evidence="8" type="ORF">BDQ12DRAFT_718819</name>
</gene>
<feature type="transmembrane region" description="Helical" evidence="7">
    <location>
        <begin position="53"/>
        <end position="72"/>
    </location>
</feature>
<keyword evidence="4 7" id="KW-0999">Mitochondrion inner membrane</keyword>
<dbReference type="SUPFAM" id="SSF81427">
    <property type="entry name" value="Mitochondrial cytochrome c oxidase subunit VIIc (aka VIIIa)"/>
    <property type="match status" value="1"/>
</dbReference>
<dbReference type="GO" id="GO:0006123">
    <property type="term" value="P:mitochondrial electron transport, cytochrome c to oxygen"/>
    <property type="evidence" value="ECO:0007669"/>
    <property type="project" value="UniProtKB-UniRule"/>
</dbReference>
<evidence type="ECO:0000256" key="6">
    <source>
        <dbReference type="ARBA" id="ARBA00023136"/>
    </source>
</evidence>
<evidence type="ECO:0000256" key="2">
    <source>
        <dbReference type="ARBA" id="ARBA00004673"/>
    </source>
</evidence>
<evidence type="ECO:0000256" key="4">
    <source>
        <dbReference type="ARBA" id="ARBA00022792"/>
    </source>
</evidence>
<protein>
    <recommendedName>
        <fullName evidence="7">Cytochrome c oxidase subunit 8, mitochondrial</fullName>
    </recommendedName>
    <alternativeName>
        <fullName evidence="7">Cytochrome c oxidase polypeptide VIII</fullName>
    </alternativeName>
</protein>
<proteinExistence type="inferred from homology"/>
<comment type="subunit">
    <text evidence="7">Component of the cytochrome c oxidase (complex IV, CIV), a multisubunit enzyme composed of a catalytic core of 3 subunits and several supernumerary subunits. The complex exists as a monomer or a dimer and forms supercomplexes (SCs) in the inner mitochondrial membrane with ubiquinol-cytochrome c oxidoreductase (cytochrome b-c1 complex, complex III, CIII).</text>
</comment>
<dbReference type="STRING" id="68775.A0A5C3MEG0"/>
<keyword evidence="7" id="KW-1133">Transmembrane helix</keyword>
<comment type="subcellular location">
    <subcellularLocation>
        <location evidence="1 7">Mitochondrion inner membrane</location>
        <topology evidence="1 7">Single-pass membrane protein</topology>
    </subcellularLocation>
</comment>
<keyword evidence="9" id="KW-1185">Reference proteome</keyword>
<keyword evidence="7" id="KW-0812">Transmembrane</keyword>
<dbReference type="GO" id="GO:0005743">
    <property type="term" value="C:mitochondrial inner membrane"/>
    <property type="evidence" value="ECO:0007669"/>
    <property type="project" value="UniProtKB-SubCell"/>
</dbReference>
<evidence type="ECO:0000313" key="9">
    <source>
        <dbReference type="Proteomes" id="UP000308652"/>
    </source>
</evidence>
<dbReference type="Proteomes" id="UP000308652">
    <property type="component" value="Unassembled WGS sequence"/>
</dbReference>
<dbReference type="Gene3D" id="4.10.49.10">
    <property type="entry name" value="Cytochrome c oxidase subunit VIIc"/>
    <property type="match status" value="1"/>
</dbReference>
<accession>A0A5C3MEG0</accession>
<keyword evidence="7" id="KW-0809">Transit peptide</keyword>
<dbReference type="Pfam" id="PF02935">
    <property type="entry name" value="COX7C"/>
    <property type="match status" value="1"/>
</dbReference>
<dbReference type="AlphaFoldDB" id="A0A5C3MEG0"/>
<evidence type="ECO:0000256" key="7">
    <source>
        <dbReference type="RuleBase" id="RU368123"/>
    </source>
</evidence>
<dbReference type="GO" id="GO:0045277">
    <property type="term" value="C:respiratory chain complex IV"/>
    <property type="evidence" value="ECO:0007669"/>
    <property type="project" value="UniProtKB-UniRule"/>
</dbReference>
<comment type="function">
    <text evidence="7">Component of the cytochrome c oxidase, the last enzyme in the mitochondrial electron transport chain which drives oxidative phosphorylation. The respiratory chain contains 3 multisubunit complexes succinate dehydrogenase (complex II, CII), ubiquinol-cytochrome c oxidoreductase (cytochrome b-c1 complex, complex III, CIII) and cytochrome c oxidase (complex IV, CIV), that cooperate to transfer electrons derived from NADH and succinate to molecular oxygen, creating an electrochemical gradient over the inner membrane that drives transmembrane transport and the ATP synthase. Cytochrome c oxidase is the component of the respiratory chain that catalyzes the reduction of oxygen to water. Electrons originating from reduced cytochrome c in the intermembrane space (IMS) are transferred via the dinuclear copper A center (CU(A)) of subunit 2 and heme A of subunit 1 to the active site in subunit 1, a binuclear center (BNC) formed by heme A3 and copper B (CU(B)). The BNC reduces molecular oxygen to 2 water molecules using 4 electrons from cytochrome c in the IMS and 4 protons from the mitochondrial matrix.</text>
</comment>
<organism evidence="8 9">
    <name type="scientific">Crucibulum laeve</name>
    <dbReference type="NCBI Taxonomy" id="68775"/>
    <lineage>
        <taxon>Eukaryota</taxon>
        <taxon>Fungi</taxon>
        <taxon>Dikarya</taxon>
        <taxon>Basidiomycota</taxon>
        <taxon>Agaricomycotina</taxon>
        <taxon>Agaricomycetes</taxon>
        <taxon>Agaricomycetidae</taxon>
        <taxon>Agaricales</taxon>
        <taxon>Agaricineae</taxon>
        <taxon>Nidulariaceae</taxon>
        <taxon>Crucibulum</taxon>
    </lineage>
</organism>
<dbReference type="UniPathway" id="UPA00705"/>
<name>A0A5C3MEG0_9AGAR</name>
<dbReference type="OrthoDB" id="9974841at2759"/>
<dbReference type="InterPro" id="IPR004202">
    <property type="entry name" value="COX7C/Cox8"/>
</dbReference>
<keyword evidence="6 7" id="KW-0472">Membrane</keyword>
<reference evidence="8 9" key="1">
    <citation type="journal article" date="2019" name="Nat. Ecol. Evol.">
        <title>Megaphylogeny resolves global patterns of mushroom evolution.</title>
        <authorList>
            <person name="Varga T."/>
            <person name="Krizsan K."/>
            <person name="Foldi C."/>
            <person name="Dima B."/>
            <person name="Sanchez-Garcia M."/>
            <person name="Sanchez-Ramirez S."/>
            <person name="Szollosi G.J."/>
            <person name="Szarkandi J.G."/>
            <person name="Papp V."/>
            <person name="Albert L."/>
            <person name="Andreopoulos W."/>
            <person name="Angelini C."/>
            <person name="Antonin V."/>
            <person name="Barry K.W."/>
            <person name="Bougher N.L."/>
            <person name="Buchanan P."/>
            <person name="Buyck B."/>
            <person name="Bense V."/>
            <person name="Catcheside P."/>
            <person name="Chovatia M."/>
            <person name="Cooper J."/>
            <person name="Damon W."/>
            <person name="Desjardin D."/>
            <person name="Finy P."/>
            <person name="Geml J."/>
            <person name="Haridas S."/>
            <person name="Hughes K."/>
            <person name="Justo A."/>
            <person name="Karasinski D."/>
            <person name="Kautmanova I."/>
            <person name="Kiss B."/>
            <person name="Kocsube S."/>
            <person name="Kotiranta H."/>
            <person name="LaButti K.M."/>
            <person name="Lechner B.E."/>
            <person name="Liimatainen K."/>
            <person name="Lipzen A."/>
            <person name="Lukacs Z."/>
            <person name="Mihaltcheva S."/>
            <person name="Morgado L.N."/>
            <person name="Niskanen T."/>
            <person name="Noordeloos M.E."/>
            <person name="Ohm R.A."/>
            <person name="Ortiz-Santana B."/>
            <person name="Ovrebo C."/>
            <person name="Racz N."/>
            <person name="Riley R."/>
            <person name="Savchenko A."/>
            <person name="Shiryaev A."/>
            <person name="Soop K."/>
            <person name="Spirin V."/>
            <person name="Szebenyi C."/>
            <person name="Tomsovsky M."/>
            <person name="Tulloss R.E."/>
            <person name="Uehling J."/>
            <person name="Grigoriev I.V."/>
            <person name="Vagvolgyi C."/>
            <person name="Papp T."/>
            <person name="Martin F.M."/>
            <person name="Miettinen O."/>
            <person name="Hibbett D.S."/>
            <person name="Nagy L.G."/>
        </authorList>
    </citation>
    <scope>NUCLEOTIDE SEQUENCE [LARGE SCALE GENOMIC DNA]</scope>
    <source>
        <strain evidence="8 9">CBS 166.37</strain>
    </source>
</reference>
<dbReference type="InterPro" id="IPR036636">
    <property type="entry name" value="COX7C/Cox8_sf"/>
</dbReference>
<comment type="pathway">
    <text evidence="2 7">Energy metabolism; oxidative phosphorylation.</text>
</comment>
<evidence type="ECO:0000256" key="1">
    <source>
        <dbReference type="ARBA" id="ARBA00004434"/>
    </source>
</evidence>
<keyword evidence="5 7" id="KW-0496">Mitochondrion</keyword>
<evidence type="ECO:0000313" key="8">
    <source>
        <dbReference type="EMBL" id="TFK43620.1"/>
    </source>
</evidence>
<dbReference type="EMBL" id="ML213591">
    <property type="protein sequence ID" value="TFK43620.1"/>
    <property type="molecule type" value="Genomic_DNA"/>
</dbReference>
<evidence type="ECO:0000256" key="3">
    <source>
        <dbReference type="ARBA" id="ARBA00010514"/>
    </source>
</evidence>
<sequence length="79" mass="8578">MLAQLIRSAPRQQTLVRARAIHASASARSAHGHYHHLPFQLPGDKKAAFGAKLMVYLSVGFSIPFIASYYQLKKSAGAA</sequence>
<evidence type="ECO:0000256" key="5">
    <source>
        <dbReference type="ARBA" id="ARBA00023128"/>
    </source>
</evidence>
<comment type="similarity">
    <text evidence="3 7">Belongs to the cytochrome c oxidase VIIc family.</text>
</comment>